<sequence length="198" mass="22258">MYIDIDLQHMAATCDSVVTMKQLGTPYLSDFAGWMGDLLTTITDAKNAVEKAKKDGKTLSLYDAAFNAIGAPGTSFSYTDLVADVDAYNIGRIIINSGYKTYVKDAILNYYKNDSGKRFNMFFKERFGGSFEQAVKEVEYFLTVKPLEPIITDSDNYIVWLARTKFLSSFGVKPYTPEEAKEIARAWSEKLAVFYGNE</sequence>
<keyword evidence="2" id="KW-1185">Reference proteome</keyword>
<dbReference type="Proteomes" id="UP000239236">
    <property type="component" value="Unassembled WGS sequence"/>
</dbReference>
<evidence type="ECO:0000313" key="2">
    <source>
        <dbReference type="Proteomes" id="UP000239236"/>
    </source>
</evidence>
<protein>
    <submittedName>
        <fullName evidence="1">Uncharacterized protein</fullName>
    </submittedName>
</protein>
<reference evidence="1 2" key="1">
    <citation type="submission" date="2018-03" db="EMBL/GenBank/DDBJ databases">
        <title>Genotypic and phenotypic analysis of antagonistic Bacillus spp. isolated from rhizosphere soil of plants in Tibet.</title>
        <authorList>
            <person name="Borriss R."/>
            <person name="Lasch P."/>
            <person name="Wu L."/>
            <person name="Wu H."/>
            <person name="Gao X."/>
        </authorList>
    </citation>
    <scope>NUCLEOTIDE SEQUENCE [LARGE SCALE GENOMIC DNA]</scope>
    <source>
        <strain evidence="1 2">NMSW16</strain>
    </source>
</reference>
<comment type="caution">
    <text evidence="1">The sequence shown here is derived from an EMBL/GenBank/DDBJ whole genome shotgun (WGS) entry which is preliminary data.</text>
</comment>
<organism evidence="1 2">
    <name type="scientific">Bacillus wiedmannii</name>
    <dbReference type="NCBI Taxonomy" id="1890302"/>
    <lineage>
        <taxon>Bacteria</taxon>
        <taxon>Bacillati</taxon>
        <taxon>Bacillota</taxon>
        <taxon>Bacilli</taxon>
        <taxon>Bacillales</taxon>
        <taxon>Bacillaceae</taxon>
        <taxon>Bacillus</taxon>
        <taxon>Bacillus cereus group</taxon>
    </lineage>
</organism>
<name>A0ABX5E257_9BACI</name>
<dbReference type="EMBL" id="PVRR01000001">
    <property type="protein sequence ID" value="PRT42855.1"/>
    <property type="molecule type" value="Genomic_DNA"/>
</dbReference>
<accession>A0ABX5E257</accession>
<proteinExistence type="predicted"/>
<evidence type="ECO:0000313" key="1">
    <source>
        <dbReference type="EMBL" id="PRT42855.1"/>
    </source>
</evidence>
<gene>
    <name evidence="1" type="ORF">C6357_02540</name>
</gene>